<organism evidence="2 3">
    <name type="scientific">Digitaria exilis</name>
    <dbReference type="NCBI Taxonomy" id="1010633"/>
    <lineage>
        <taxon>Eukaryota</taxon>
        <taxon>Viridiplantae</taxon>
        <taxon>Streptophyta</taxon>
        <taxon>Embryophyta</taxon>
        <taxon>Tracheophyta</taxon>
        <taxon>Spermatophyta</taxon>
        <taxon>Magnoliopsida</taxon>
        <taxon>Liliopsida</taxon>
        <taxon>Poales</taxon>
        <taxon>Poaceae</taxon>
        <taxon>PACMAD clade</taxon>
        <taxon>Panicoideae</taxon>
        <taxon>Panicodae</taxon>
        <taxon>Paniceae</taxon>
        <taxon>Anthephorinae</taxon>
        <taxon>Digitaria</taxon>
    </lineage>
</organism>
<keyword evidence="3" id="KW-1185">Reference proteome</keyword>
<name>A0A835BQ39_9POAL</name>
<protein>
    <submittedName>
        <fullName evidence="2">Uncharacterized protein</fullName>
    </submittedName>
</protein>
<sequence>MAAMGRNTVVLLVLVGIVVQLCSVVPPTAAAGRVLADQAKCPEGGAGGNFDNGINGGGDAKCGDTSLGKGAAWVEKNGKQHVTGEVAGVQIIKT</sequence>
<proteinExistence type="predicted"/>
<gene>
    <name evidence="2" type="ORF">HU200_034287</name>
</gene>
<dbReference type="EMBL" id="JACEFO010001827">
    <property type="protein sequence ID" value="KAF8700355.1"/>
    <property type="molecule type" value="Genomic_DNA"/>
</dbReference>
<evidence type="ECO:0000313" key="2">
    <source>
        <dbReference type="EMBL" id="KAF8700355.1"/>
    </source>
</evidence>
<evidence type="ECO:0000313" key="3">
    <source>
        <dbReference type="Proteomes" id="UP000636709"/>
    </source>
</evidence>
<dbReference type="Proteomes" id="UP000636709">
    <property type="component" value="Unassembled WGS sequence"/>
</dbReference>
<accession>A0A835BQ39</accession>
<keyword evidence="1" id="KW-0732">Signal</keyword>
<feature type="signal peptide" evidence="1">
    <location>
        <begin position="1"/>
        <end position="30"/>
    </location>
</feature>
<reference evidence="2" key="1">
    <citation type="submission" date="2020-07" db="EMBL/GenBank/DDBJ databases">
        <title>Genome sequence and genetic diversity analysis of an under-domesticated orphan crop, white fonio (Digitaria exilis).</title>
        <authorList>
            <person name="Bennetzen J.L."/>
            <person name="Chen S."/>
            <person name="Ma X."/>
            <person name="Wang X."/>
            <person name="Yssel A.E.J."/>
            <person name="Chaluvadi S.R."/>
            <person name="Johnson M."/>
            <person name="Gangashetty P."/>
            <person name="Hamidou F."/>
            <person name="Sanogo M.D."/>
            <person name="Zwaenepoel A."/>
            <person name="Wallace J."/>
            <person name="Van De Peer Y."/>
            <person name="Van Deynze A."/>
        </authorList>
    </citation>
    <scope>NUCLEOTIDE SEQUENCE</scope>
    <source>
        <tissue evidence="2">Leaves</tissue>
    </source>
</reference>
<comment type="caution">
    <text evidence="2">The sequence shown here is derived from an EMBL/GenBank/DDBJ whole genome shotgun (WGS) entry which is preliminary data.</text>
</comment>
<feature type="chain" id="PRO_5033008078" evidence="1">
    <location>
        <begin position="31"/>
        <end position="94"/>
    </location>
</feature>
<dbReference type="AlphaFoldDB" id="A0A835BQ39"/>
<evidence type="ECO:0000256" key="1">
    <source>
        <dbReference type="SAM" id="SignalP"/>
    </source>
</evidence>